<evidence type="ECO:0000256" key="2">
    <source>
        <dbReference type="ARBA" id="ARBA00022448"/>
    </source>
</evidence>
<dbReference type="GO" id="GO:0015297">
    <property type="term" value="F:antiporter activity"/>
    <property type="evidence" value="ECO:0007669"/>
    <property type="project" value="UniProtKB-KW"/>
</dbReference>
<feature type="transmembrane region" description="Helical" evidence="10">
    <location>
        <begin position="6"/>
        <end position="21"/>
    </location>
</feature>
<keyword evidence="5 10" id="KW-0812">Transmembrane</keyword>
<keyword evidence="4" id="KW-1003">Cell membrane</keyword>
<organism evidence="12 13">
    <name type="scientific">Methanothrix soehngenii (strain ATCC 5969 / DSM 3671 / JCM 10134 / NBRC 103675 / OCM 69 / GP-6)</name>
    <name type="common">Methanosaeta concilii</name>
    <dbReference type="NCBI Taxonomy" id="990316"/>
    <lineage>
        <taxon>Archaea</taxon>
        <taxon>Methanobacteriati</taxon>
        <taxon>Methanobacteriota</taxon>
        <taxon>Stenosarchaea group</taxon>
        <taxon>Methanomicrobia</taxon>
        <taxon>Methanotrichales</taxon>
        <taxon>Methanotrichaceae</taxon>
        <taxon>Methanothrix</taxon>
    </lineage>
</organism>
<comment type="subcellular location">
    <subcellularLocation>
        <location evidence="1">Cell membrane</location>
        <topology evidence="1">Multi-pass membrane protein</topology>
    </subcellularLocation>
</comment>
<evidence type="ECO:0000256" key="8">
    <source>
        <dbReference type="ARBA" id="ARBA00023136"/>
    </source>
</evidence>
<keyword evidence="13" id="KW-1185">Reference proteome</keyword>
<dbReference type="Pfam" id="PF02080">
    <property type="entry name" value="TrkA_C"/>
    <property type="match status" value="1"/>
</dbReference>
<keyword evidence="3" id="KW-0050">Antiport</keyword>
<dbReference type="OrthoDB" id="11709at2157"/>
<dbReference type="KEGG" id="mcj:MCON_1789"/>
<dbReference type="Gene3D" id="1.20.1530.20">
    <property type="match status" value="1"/>
</dbReference>
<accession>F4BVF8</accession>
<evidence type="ECO:0000313" key="13">
    <source>
        <dbReference type="Proteomes" id="UP000007807"/>
    </source>
</evidence>
<feature type="transmembrane region" description="Helical" evidence="10">
    <location>
        <begin position="298"/>
        <end position="323"/>
    </location>
</feature>
<dbReference type="InParanoid" id="F4BVF8"/>
<name>F4BVF8_METSG</name>
<dbReference type="GO" id="GO:0005886">
    <property type="term" value="C:plasma membrane"/>
    <property type="evidence" value="ECO:0007669"/>
    <property type="project" value="UniProtKB-SubCell"/>
</dbReference>
<dbReference type="PROSITE" id="PS51202">
    <property type="entry name" value="RCK_C"/>
    <property type="match status" value="1"/>
</dbReference>
<evidence type="ECO:0000313" key="12">
    <source>
        <dbReference type="EMBL" id="AEB68392.1"/>
    </source>
</evidence>
<feature type="transmembrane region" description="Helical" evidence="10">
    <location>
        <begin position="160"/>
        <end position="180"/>
    </location>
</feature>
<gene>
    <name evidence="12" type="ordered locus">MCON_1789</name>
</gene>
<evidence type="ECO:0000256" key="7">
    <source>
        <dbReference type="ARBA" id="ARBA00023065"/>
    </source>
</evidence>
<feature type="transmembrane region" description="Helical" evidence="10">
    <location>
        <begin position="335"/>
        <end position="355"/>
    </location>
</feature>
<evidence type="ECO:0000256" key="3">
    <source>
        <dbReference type="ARBA" id="ARBA00022449"/>
    </source>
</evidence>
<feature type="domain" description="RCK C-terminal" evidence="11">
    <location>
        <begin position="403"/>
        <end position="484"/>
    </location>
</feature>
<protein>
    <submittedName>
        <fullName evidence="12">Transporter, monovalent cation:proton antiporter-2 (CPA2) family</fullName>
    </submittedName>
</protein>
<dbReference type="InterPro" id="IPR036721">
    <property type="entry name" value="RCK_C_sf"/>
</dbReference>
<evidence type="ECO:0000259" key="11">
    <source>
        <dbReference type="PROSITE" id="PS51202"/>
    </source>
</evidence>
<feature type="transmembrane region" description="Helical" evidence="10">
    <location>
        <begin position="116"/>
        <end position="139"/>
    </location>
</feature>
<dbReference type="Proteomes" id="UP000007807">
    <property type="component" value="Chromosome"/>
</dbReference>
<keyword evidence="7" id="KW-0406">Ion transport</keyword>
<dbReference type="InterPro" id="IPR038770">
    <property type="entry name" value="Na+/solute_symporter_sf"/>
</dbReference>
<feature type="transmembrane region" description="Helical" evidence="10">
    <location>
        <begin position="86"/>
        <end position="110"/>
    </location>
</feature>
<feature type="transmembrane region" description="Helical" evidence="10">
    <location>
        <begin position="186"/>
        <end position="205"/>
    </location>
</feature>
<evidence type="ECO:0000256" key="10">
    <source>
        <dbReference type="SAM" id="Phobius"/>
    </source>
</evidence>
<dbReference type="FunCoup" id="F4BVF8">
    <property type="interactions" value="15"/>
</dbReference>
<dbReference type="RefSeq" id="WP_013719436.1">
    <property type="nucleotide sequence ID" value="NC_015416.1"/>
</dbReference>
<dbReference type="Gene3D" id="3.30.70.1450">
    <property type="entry name" value="Regulator of K+ conductance, C-terminal domain"/>
    <property type="match status" value="1"/>
</dbReference>
<keyword evidence="2" id="KW-0813">Transport</keyword>
<dbReference type="Pfam" id="PF00999">
    <property type="entry name" value="Na_H_Exchanger"/>
    <property type="match status" value="1"/>
</dbReference>
<proteinExistence type="predicted"/>
<feature type="transmembrane region" description="Helical" evidence="10">
    <location>
        <begin position="367"/>
        <end position="387"/>
    </location>
</feature>
<dbReference type="PANTHER" id="PTHR32507">
    <property type="entry name" value="NA(+)/H(+) ANTIPORTER 1"/>
    <property type="match status" value="1"/>
</dbReference>
<feature type="transmembrane region" description="Helical" evidence="10">
    <location>
        <begin position="274"/>
        <end position="292"/>
    </location>
</feature>
<dbReference type="NCBIfam" id="NF003715">
    <property type="entry name" value="PRK05326.1-2"/>
    <property type="match status" value="1"/>
</dbReference>
<feature type="transmembrane region" description="Helical" evidence="10">
    <location>
        <begin position="28"/>
        <end position="45"/>
    </location>
</feature>
<feature type="transmembrane region" description="Helical" evidence="10">
    <location>
        <begin position="57"/>
        <end position="74"/>
    </location>
</feature>
<evidence type="ECO:0000256" key="4">
    <source>
        <dbReference type="ARBA" id="ARBA00022475"/>
    </source>
</evidence>
<dbReference type="InterPro" id="IPR006037">
    <property type="entry name" value="RCK_C"/>
</dbReference>
<dbReference type="SUPFAM" id="SSF116726">
    <property type="entry name" value="TrkA C-terminal domain-like"/>
    <property type="match status" value="1"/>
</dbReference>
<dbReference type="GeneID" id="10461328"/>
<keyword evidence="6 10" id="KW-1133">Transmembrane helix</keyword>
<dbReference type="NCBIfam" id="NF003716">
    <property type="entry name" value="PRK05326.1-3"/>
    <property type="match status" value="1"/>
</dbReference>
<evidence type="ECO:0000256" key="5">
    <source>
        <dbReference type="ARBA" id="ARBA00022692"/>
    </source>
</evidence>
<feature type="region of interest" description="Disordered" evidence="9">
    <location>
        <begin position="454"/>
        <end position="473"/>
    </location>
</feature>
<reference evidence="12 13" key="1">
    <citation type="journal article" date="2011" name="J. Bacteriol.">
        <title>Complete genome sequence of Methanosaeta concilii, a specialist in aceticlastic methanogenesis.</title>
        <authorList>
            <person name="Barber R.D."/>
            <person name="Zhang L."/>
            <person name="Harnack M."/>
            <person name="Olson M.V."/>
            <person name="Kaul R."/>
            <person name="Ingram-Smith C."/>
            <person name="Smith K.S."/>
        </authorList>
    </citation>
    <scope>NUCLEOTIDE SEQUENCE [LARGE SCALE GENOMIC DNA]</scope>
    <source>
        <strain evidence="13">ATCC 5969 / DSM 3671 / JCM 10134 / NBRC 103675 / OCM 69 / GP-6</strain>
    </source>
</reference>
<sequence length="503" mass="54315">MIPLEYLLLGVAVMLLLSVVSSKASTQLGVPTLVLFLLIGMLAGSDGPGGIEFNNPWLAQYLGTVALIFILFSGGLDTKWKEIKPVLWRGVILSTIGVMLTAIIVGYAAYYVLDFSLLEAMLLAAIISSTDAAAVFSILRSKQISLKGDLRPLLELESGSNDPMAIFLTTSLIALITGAIASPTTLISMFAQQMALGAVFGYMMGRGMAVIVNRIRLDYRGLYPLLTISLVLLTYALTAALGGNGFLAVYIAGLSLGSHSFIHKRSLIDDHDSMAWLMQIVMFLTLGLLVFPSKLIPVAGIGLFICFVLMFLARPMAVLICLLPFRKMPIKERVMLSWVGLRGSVPIILATFPLISGVQKADMIFNVVFFVVLTSVLVQGSSIPFFARRLGVDAPLVSLPEPPEAVPGREEWEPLVKLKVLSGSSADGKQIADLNLPDDTWIAVLRREGHPIRPGGSTVLKGGDRLSVQSSGPSLDLLRSLVEKKEIASDDNQPEQYVVQPDE</sequence>
<evidence type="ECO:0000256" key="9">
    <source>
        <dbReference type="SAM" id="MobiDB-lite"/>
    </source>
</evidence>
<evidence type="ECO:0000256" key="1">
    <source>
        <dbReference type="ARBA" id="ARBA00004651"/>
    </source>
</evidence>
<dbReference type="AlphaFoldDB" id="F4BVF8"/>
<dbReference type="STRING" id="990316.MCON_1789"/>
<evidence type="ECO:0000256" key="6">
    <source>
        <dbReference type="ARBA" id="ARBA00022989"/>
    </source>
</evidence>
<keyword evidence="8 10" id="KW-0472">Membrane</keyword>
<dbReference type="PANTHER" id="PTHR32507:SF7">
    <property type="entry name" value="K(+)_H(+) ANTIPORTER NHAP2"/>
    <property type="match status" value="1"/>
</dbReference>
<dbReference type="GO" id="GO:0008324">
    <property type="term" value="F:monoatomic cation transmembrane transporter activity"/>
    <property type="evidence" value="ECO:0007669"/>
    <property type="project" value="InterPro"/>
</dbReference>
<dbReference type="EMBL" id="CP002565">
    <property type="protein sequence ID" value="AEB68392.1"/>
    <property type="molecule type" value="Genomic_DNA"/>
</dbReference>
<dbReference type="InterPro" id="IPR006153">
    <property type="entry name" value="Cation/H_exchanger_TM"/>
</dbReference>
<dbReference type="GO" id="GO:0006813">
    <property type="term" value="P:potassium ion transport"/>
    <property type="evidence" value="ECO:0007669"/>
    <property type="project" value="InterPro"/>
</dbReference>
<dbReference type="HOGENOM" id="CLU_005912_9_2_2"/>
<feature type="transmembrane region" description="Helical" evidence="10">
    <location>
        <begin position="243"/>
        <end position="262"/>
    </location>
</feature>
<dbReference type="GO" id="GO:1902600">
    <property type="term" value="P:proton transmembrane transport"/>
    <property type="evidence" value="ECO:0007669"/>
    <property type="project" value="InterPro"/>
</dbReference>